<dbReference type="EMBL" id="KV425911">
    <property type="protein sequence ID" value="KZV99225.1"/>
    <property type="molecule type" value="Genomic_DNA"/>
</dbReference>
<dbReference type="Pfam" id="PF01636">
    <property type="entry name" value="APH"/>
    <property type="match status" value="1"/>
</dbReference>
<dbReference type="InParanoid" id="A0A165MGD2"/>
<feature type="domain" description="Aminoglycoside phosphotransferase" evidence="1">
    <location>
        <begin position="108"/>
        <end position="308"/>
    </location>
</feature>
<dbReference type="InterPro" id="IPR011009">
    <property type="entry name" value="Kinase-like_dom_sf"/>
</dbReference>
<reference evidence="2 3" key="1">
    <citation type="journal article" date="2016" name="Mol. Biol. Evol.">
        <title>Comparative Genomics of Early-Diverging Mushroom-Forming Fungi Provides Insights into the Origins of Lignocellulose Decay Capabilities.</title>
        <authorList>
            <person name="Nagy L.G."/>
            <person name="Riley R."/>
            <person name="Tritt A."/>
            <person name="Adam C."/>
            <person name="Daum C."/>
            <person name="Floudas D."/>
            <person name="Sun H."/>
            <person name="Yadav J.S."/>
            <person name="Pangilinan J."/>
            <person name="Larsson K.H."/>
            <person name="Matsuura K."/>
            <person name="Barry K."/>
            <person name="Labutti K."/>
            <person name="Kuo R."/>
            <person name="Ohm R.A."/>
            <person name="Bhattacharya S.S."/>
            <person name="Shirouzu T."/>
            <person name="Yoshinaga Y."/>
            <person name="Martin F.M."/>
            <person name="Grigoriev I.V."/>
            <person name="Hibbett D.S."/>
        </authorList>
    </citation>
    <scope>NUCLEOTIDE SEQUENCE [LARGE SCALE GENOMIC DNA]</scope>
    <source>
        <strain evidence="2 3">HHB12029</strain>
    </source>
</reference>
<evidence type="ECO:0000313" key="2">
    <source>
        <dbReference type="EMBL" id="KZV99225.1"/>
    </source>
</evidence>
<gene>
    <name evidence="2" type="ORF">EXIGLDRAFT_803922</name>
</gene>
<dbReference type="InterPro" id="IPR002575">
    <property type="entry name" value="Aminoglycoside_PTrfase"/>
</dbReference>
<sequence>MSLHFDFPAYLSTLLPGSFLIEELDGGRVNDTIRVRVEDPLDDHDADPELELLQTLRSFVAKHAPPVLRYPGPEIQFSPLRLTVEARALALLAGDPSTDTLLPPSALRLLRDHPHIVLPNPLLYSADAHVLLVTDLGNLTPLPDWLFAARAPKKSDAARAGKELGTFLGTLHAATWNLPADASHAFREHFTNEDGDKVLYERTIAPLSDTLRICDVPDADSLGTTLNEVWIAFDDQKSTLPSDRIAFCHGDMWYTNVFLMPRDHDQPPKIAVVDWEFACVGRLGLDLARFTLVNGFMSAFPELRLPFAAKSFALLYGLHICNGSFWLSWCDCADAHEAPCSHTRALVYYGAAWLRYGLDLTQDIERLLSFDDPLQNLVRYRCERATFPNCWAIP</sequence>
<dbReference type="Proteomes" id="UP000077266">
    <property type="component" value="Unassembled WGS sequence"/>
</dbReference>
<proteinExistence type="predicted"/>
<name>A0A165MGD2_EXIGL</name>
<accession>A0A165MGD2</accession>
<dbReference type="Gene3D" id="3.30.200.20">
    <property type="entry name" value="Phosphorylase Kinase, domain 1"/>
    <property type="match status" value="1"/>
</dbReference>
<keyword evidence="3" id="KW-1185">Reference proteome</keyword>
<protein>
    <recommendedName>
        <fullName evidence="1">Aminoglycoside phosphotransferase domain-containing protein</fullName>
    </recommendedName>
</protein>
<dbReference type="AlphaFoldDB" id="A0A165MGD2"/>
<organism evidence="2 3">
    <name type="scientific">Exidia glandulosa HHB12029</name>
    <dbReference type="NCBI Taxonomy" id="1314781"/>
    <lineage>
        <taxon>Eukaryota</taxon>
        <taxon>Fungi</taxon>
        <taxon>Dikarya</taxon>
        <taxon>Basidiomycota</taxon>
        <taxon>Agaricomycotina</taxon>
        <taxon>Agaricomycetes</taxon>
        <taxon>Auriculariales</taxon>
        <taxon>Exidiaceae</taxon>
        <taxon>Exidia</taxon>
    </lineage>
</organism>
<dbReference type="OrthoDB" id="25129at2759"/>
<dbReference type="SUPFAM" id="SSF56112">
    <property type="entry name" value="Protein kinase-like (PK-like)"/>
    <property type="match status" value="1"/>
</dbReference>
<dbReference type="Gene3D" id="3.90.1200.10">
    <property type="match status" value="1"/>
</dbReference>
<evidence type="ECO:0000313" key="3">
    <source>
        <dbReference type="Proteomes" id="UP000077266"/>
    </source>
</evidence>
<evidence type="ECO:0000259" key="1">
    <source>
        <dbReference type="Pfam" id="PF01636"/>
    </source>
</evidence>